<dbReference type="PRINTS" id="PR01399">
    <property type="entry name" value="ENTSNTHTASED"/>
</dbReference>
<accession>A0ABT5YDV8</accession>
<reference evidence="14" key="1">
    <citation type="submission" date="2022-07" db="EMBL/GenBank/DDBJ databases">
        <title>Marinobacter iranensis a new bacterium isolate from a hipersaline lake in Iran.</title>
        <authorList>
            <person name="Mohammad A.M.A."/>
            <person name="Cristina S.-P."/>
            <person name="Antonio V."/>
        </authorList>
    </citation>
    <scope>NUCLEOTIDE SEQUENCE</scope>
    <source>
        <strain evidence="14">71-i</strain>
    </source>
</reference>
<name>A0ABT5YDV8_9GAMM</name>
<evidence type="ECO:0000256" key="7">
    <source>
        <dbReference type="ARBA" id="ARBA00023191"/>
    </source>
</evidence>
<comment type="similarity">
    <text evidence="3">Belongs to the P-Pant transferase superfamily. EntD family.</text>
</comment>
<dbReference type="InterPro" id="IPR003542">
    <property type="entry name" value="Enbac_synth_compD-like"/>
</dbReference>
<dbReference type="PANTHER" id="PTHR38096">
    <property type="entry name" value="ENTEROBACTIN SYNTHASE COMPONENT D"/>
    <property type="match status" value="1"/>
</dbReference>
<dbReference type="Gene3D" id="3.90.470.20">
    <property type="entry name" value="4'-phosphopantetheinyl transferase domain"/>
    <property type="match status" value="1"/>
</dbReference>
<evidence type="ECO:0000256" key="9">
    <source>
        <dbReference type="ARBA" id="ARBA00031996"/>
    </source>
</evidence>
<evidence type="ECO:0000256" key="2">
    <source>
        <dbReference type="ARBA" id="ARBA00004993"/>
    </source>
</evidence>
<comment type="catalytic activity">
    <reaction evidence="11">
        <text>apo-[peptidyl-carrier protein] + CoA = holo-[peptidyl-carrier protein] + adenosine 3',5'-bisphosphate + H(+)</text>
        <dbReference type="Rhea" id="RHEA:46228"/>
        <dbReference type="Rhea" id="RHEA-COMP:11479"/>
        <dbReference type="Rhea" id="RHEA-COMP:11480"/>
        <dbReference type="ChEBI" id="CHEBI:15378"/>
        <dbReference type="ChEBI" id="CHEBI:29999"/>
        <dbReference type="ChEBI" id="CHEBI:57287"/>
        <dbReference type="ChEBI" id="CHEBI:58343"/>
        <dbReference type="ChEBI" id="CHEBI:64479"/>
    </reaction>
</comment>
<gene>
    <name evidence="14" type="ORF">NLU14_16645</name>
</gene>
<dbReference type="PANTHER" id="PTHR38096:SF1">
    <property type="entry name" value="ENTEROBACTIN SYNTHASE COMPONENT D"/>
    <property type="match status" value="1"/>
</dbReference>
<evidence type="ECO:0000256" key="11">
    <source>
        <dbReference type="ARBA" id="ARBA00049191"/>
    </source>
</evidence>
<dbReference type="Pfam" id="PF01648">
    <property type="entry name" value="ACPS"/>
    <property type="match status" value="1"/>
</dbReference>
<feature type="domain" description="4'-phosphopantetheinyl transferase" evidence="12">
    <location>
        <begin position="130"/>
        <end position="224"/>
    </location>
</feature>
<dbReference type="SUPFAM" id="SSF56214">
    <property type="entry name" value="4'-phosphopantetheinyl transferase"/>
    <property type="match status" value="1"/>
</dbReference>
<evidence type="ECO:0000313" key="14">
    <source>
        <dbReference type="EMBL" id="MDF0751860.1"/>
    </source>
</evidence>
<protein>
    <recommendedName>
        <fullName evidence="5">Enterobactin synthase component D</fullName>
    </recommendedName>
    <alternativeName>
        <fullName evidence="8">4'-phosphopantetheinyl transferase EntD</fullName>
    </alternativeName>
    <alternativeName>
        <fullName evidence="9">Enterochelin synthase D</fullName>
    </alternativeName>
</protein>
<feature type="domain" description="4'-phosphopantetheinyl transferase N-terminal" evidence="13">
    <location>
        <begin position="60"/>
        <end position="122"/>
    </location>
</feature>
<evidence type="ECO:0000256" key="5">
    <source>
        <dbReference type="ARBA" id="ARBA00019087"/>
    </source>
</evidence>
<proteinExistence type="inferred from homology"/>
<evidence type="ECO:0000256" key="10">
    <source>
        <dbReference type="ARBA" id="ARBA00049176"/>
    </source>
</evidence>
<keyword evidence="7" id="KW-0259">Enterobactin biosynthesis</keyword>
<evidence type="ECO:0000256" key="6">
    <source>
        <dbReference type="ARBA" id="ARBA00022679"/>
    </source>
</evidence>
<dbReference type="Pfam" id="PF17837">
    <property type="entry name" value="4PPT_N"/>
    <property type="match status" value="1"/>
</dbReference>
<comment type="function">
    <text evidence="1">Involved in the biosynthesis of the siderophore enterobactin (enterochelin), which is a macrocyclic trimeric lactone of N-(2,3-dihydroxybenzoyl)-serine. The serine trilactone serves as a scaffolding for the three catechol functionalities that provide hexadentate coordination for the tightly ligated iron(2+) atoms. Plays an essential role in the assembly of the enterobactin by catalyzing the transfer of the 4'-phosphopantetheine (Ppant) moiety from coenzyme A to the apo-domains of both EntB (ArCP domain) and EntF (PCP domain) to yield their holo-forms which make them competent for the activation of 2,3-dihydroxybenzoate (DHB) and L-serine, respectively.</text>
</comment>
<comment type="pathway">
    <text evidence="2">Siderophore biosynthesis; enterobactin biosynthesis.</text>
</comment>
<dbReference type="InterPro" id="IPR008278">
    <property type="entry name" value="4-PPantetheinyl_Trfase_dom"/>
</dbReference>
<evidence type="ECO:0000259" key="12">
    <source>
        <dbReference type="Pfam" id="PF01648"/>
    </source>
</evidence>
<comment type="caution">
    <text evidence="14">The sequence shown here is derived from an EMBL/GenBank/DDBJ whole genome shotgun (WGS) entry which is preliminary data.</text>
</comment>
<evidence type="ECO:0000256" key="8">
    <source>
        <dbReference type="ARBA" id="ARBA00029894"/>
    </source>
</evidence>
<dbReference type="InterPro" id="IPR041354">
    <property type="entry name" value="4PPT_N"/>
</dbReference>
<evidence type="ECO:0000256" key="1">
    <source>
        <dbReference type="ARBA" id="ARBA00003937"/>
    </source>
</evidence>
<dbReference type="Proteomes" id="UP001143391">
    <property type="component" value="Unassembled WGS sequence"/>
</dbReference>
<organism evidence="14 15">
    <name type="scientific">Marinobacter iranensis</name>
    <dbReference type="NCBI Taxonomy" id="2962607"/>
    <lineage>
        <taxon>Bacteria</taxon>
        <taxon>Pseudomonadati</taxon>
        <taxon>Pseudomonadota</taxon>
        <taxon>Gammaproteobacteria</taxon>
        <taxon>Pseudomonadales</taxon>
        <taxon>Marinobacteraceae</taxon>
        <taxon>Marinobacter</taxon>
    </lineage>
</organism>
<keyword evidence="15" id="KW-1185">Reference proteome</keyword>
<dbReference type="EMBL" id="JANCMW010000012">
    <property type="protein sequence ID" value="MDF0751860.1"/>
    <property type="molecule type" value="Genomic_DNA"/>
</dbReference>
<comment type="catalytic activity">
    <reaction evidence="10">
        <text>apo-[aryl-carrier protein] + CoA = holo-[aryl-carrier protein] + adenosine 3',5'-bisphosphate + H(+)</text>
        <dbReference type="Rhea" id="RHEA:48404"/>
        <dbReference type="Rhea" id="RHEA-COMP:15903"/>
        <dbReference type="Rhea" id="RHEA-COMP:17557"/>
        <dbReference type="ChEBI" id="CHEBI:15378"/>
        <dbReference type="ChEBI" id="CHEBI:29999"/>
        <dbReference type="ChEBI" id="CHEBI:57287"/>
        <dbReference type="ChEBI" id="CHEBI:58343"/>
        <dbReference type="ChEBI" id="CHEBI:64479"/>
    </reaction>
</comment>
<evidence type="ECO:0000256" key="3">
    <source>
        <dbReference type="ARBA" id="ARBA00008342"/>
    </source>
</evidence>
<dbReference type="GO" id="GO:0016740">
    <property type="term" value="F:transferase activity"/>
    <property type="evidence" value="ECO:0007669"/>
    <property type="project" value="UniProtKB-KW"/>
</dbReference>
<dbReference type="InterPro" id="IPR037143">
    <property type="entry name" value="4-PPantetheinyl_Trfase_dom_sf"/>
</dbReference>
<keyword evidence="6 14" id="KW-0808">Transferase</keyword>
<evidence type="ECO:0000259" key="13">
    <source>
        <dbReference type="Pfam" id="PF17837"/>
    </source>
</evidence>
<evidence type="ECO:0000256" key="4">
    <source>
        <dbReference type="ARBA" id="ARBA00011503"/>
    </source>
</evidence>
<comment type="subunit">
    <text evidence="4">EntB, EntD, EntE, and EntF form a multienzyme complex called enterobactin synthase.</text>
</comment>
<sequence length="252" mass="28073">MSDQAGDLTVSFLPACCSTPDDRWPWPQLVPGLQLISLDFEASNLKPDDFERSNIAPPPSVQRAVAKRQAEYLAGRCCAREGLQRITGQPVTPAQGDDRAPVWPTGCVGSITHTQGWAAAVIGQQQHYAGLGLDAEIIMPDDRALPLSRQILTPSERARFSSELNSQAGFFITLVFCLKETLFKALYPLVQRRFYFEHAELLAWHTDGTARLRLLTHLSEDWPADTELDAQFVQDHDRLISLIVVSTSHQHN</sequence>
<dbReference type="RefSeq" id="WP_275708592.1">
    <property type="nucleotide sequence ID" value="NZ_JANCMW010000012.1"/>
</dbReference>
<evidence type="ECO:0000313" key="15">
    <source>
        <dbReference type="Proteomes" id="UP001143391"/>
    </source>
</evidence>